<reference evidence="1" key="1">
    <citation type="submission" date="2021-05" db="EMBL/GenBank/DDBJ databases">
        <authorList>
            <person name="Alioto T."/>
            <person name="Alioto T."/>
            <person name="Gomez Garrido J."/>
        </authorList>
    </citation>
    <scope>NUCLEOTIDE SEQUENCE</scope>
</reference>
<evidence type="ECO:0000313" key="1">
    <source>
        <dbReference type="EMBL" id="CAG6464518.1"/>
    </source>
</evidence>
<dbReference type="EMBL" id="HBUE01051400">
    <property type="protein sequence ID" value="CAG6464518.1"/>
    <property type="molecule type" value="Transcribed_RNA"/>
</dbReference>
<proteinExistence type="predicted"/>
<protein>
    <submittedName>
        <fullName evidence="1">(northern house mosquito) hypothetical protein</fullName>
    </submittedName>
</protein>
<name>A0A8D8FBM4_CULPI</name>
<sequence>MTLLLLHRKILPCQAGLPWPPSGFRFRQPTGRNLVQLAVVDSFFFSPPLFFSVQANQVTRAKKTSGIVLLLVLAFRDGTSPRRRRNGTDATTRDKNRTNLRDYFLFYTRKN</sequence>
<organism evidence="1">
    <name type="scientific">Culex pipiens</name>
    <name type="common">House mosquito</name>
    <dbReference type="NCBI Taxonomy" id="7175"/>
    <lineage>
        <taxon>Eukaryota</taxon>
        <taxon>Metazoa</taxon>
        <taxon>Ecdysozoa</taxon>
        <taxon>Arthropoda</taxon>
        <taxon>Hexapoda</taxon>
        <taxon>Insecta</taxon>
        <taxon>Pterygota</taxon>
        <taxon>Neoptera</taxon>
        <taxon>Endopterygota</taxon>
        <taxon>Diptera</taxon>
        <taxon>Nematocera</taxon>
        <taxon>Culicoidea</taxon>
        <taxon>Culicidae</taxon>
        <taxon>Culicinae</taxon>
        <taxon>Culicini</taxon>
        <taxon>Culex</taxon>
        <taxon>Culex</taxon>
    </lineage>
</organism>
<dbReference type="AlphaFoldDB" id="A0A8D8FBM4"/>
<accession>A0A8D8FBM4</accession>